<comment type="similarity">
    <text evidence="1">Belongs to the universal stress protein A family.</text>
</comment>
<sequence length="306" mass="32123">MMGQIVVGIDGSRDSEAALFWAAKEARLRGDRLVILYAVHTPVTAVPFGGASVLPPTAELKTYGENLLEVATSLVTTEDAPLEVATELVVQPPVPALLAASRTADLVVVGSRGLGAVGAAFLGSVSTRVASRAACPTIVIRPDAAEYRTTGPIVVGIDGPQSDAAFRFAVEEAQRRGTTVDAVHTYWLPVVAMPIEGTNITGTSETYARRTAEEHMDEFMARNQHVVPAQVKVTTQVLLNDSADALSQLSETAALVVVGSRGRGAFRGMLLGSVSQRLLHRANGPVAVVHNGDAADEPTDAERAQP</sequence>
<reference evidence="3 4" key="1">
    <citation type="submission" date="2019-11" db="EMBL/GenBank/DDBJ databases">
        <authorList>
            <person name="Li X.-J."/>
            <person name="Feng X.-M."/>
        </authorList>
    </citation>
    <scope>NUCLEOTIDE SEQUENCE [LARGE SCALE GENOMIC DNA]</scope>
    <source>
        <strain evidence="3 4">XMNu-373</strain>
    </source>
</reference>
<dbReference type="SUPFAM" id="SSF52402">
    <property type="entry name" value="Adenine nucleotide alpha hydrolases-like"/>
    <property type="match status" value="2"/>
</dbReference>
<protein>
    <submittedName>
        <fullName evidence="3">Universal stress protein</fullName>
    </submittedName>
</protein>
<dbReference type="PANTHER" id="PTHR46268:SF6">
    <property type="entry name" value="UNIVERSAL STRESS PROTEIN UP12"/>
    <property type="match status" value="1"/>
</dbReference>
<name>A0A7K3M8Q4_9ACTN</name>
<dbReference type="InterPro" id="IPR006015">
    <property type="entry name" value="Universal_stress_UspA"/>
</dbReference>
<dbReference type="InterPro" id="IPR006016">
    <property type="entry name" value="UspA"/>
</dbReference>
<evidence type="ECO:0000256" key="1">
    <source>
        <dbReference type="ARBA" id="ARBA00008791"/>
    </source>
</evidence>
<feature type="domain" description="UspA" evidence="2">
    <location>
        <begin position="152"/>
        <end position="290"/>
    </location>
</feature>
<dbReference type="Proteomes" id="UP000460435">
    <property type="component" value="Unassembled WGS sequence"/>
</dbReference>
<dbReference type="InterPro" id="IPR014729">
    <property type="entry name" value="Rossmann-like_a/b/a_fold"/>
</dbReference>
<dbReference type="PANTHER" id="PTHR46268">
    <property type="entry name" value="STRESS RESPONSE PROTEIN NHAX"/>
    <property type="match status" value="1"/>
</dbReference>
<evidence type="ECO:0000313" key="4">
    <source>
        <dbReference type="Proteomes" id="UP000460435"/>
    </source>
</evidence>
<dbReference type="PRINTS" id="PR01438">
    <property type="entry name" value="UNVRSLSTRESS"/>
</dbReference>
<dbReference type="EMBL" id="WLZY01000008">
    <property type="protein sequence ID" value="NDL59649.1"/>
    <property type="molecule type" value="Genomic_DNA"/>
</dbReference>
<organism evidence="3 4">
    <name type="scientific">Phytoactinopolyspora mesophila</name>
    <dbReference type="NCBI Taxonomy" id="2650750"/>
    <lineage>
        <taxon>Bacteria</taxon>
        <taxon>Bacillati</taxon>
        <taxon>Actinomycetota</taxon>
        <taxon>Actinomycetes</taxon>
        <taxon>Jiangellales</taxon>
        <taxon>Jiangellaceae</taxon>
        <taxon>Phytoactinopolyspora</taxon>
    </lineage>
</organism>
<evidence type="ECO:0000259" key="2">
    <source>
        <dbReference type="Pfam" id="PF00582"/>
    </source>
</evidence>
<proteinExistence type="inferred from homology"/>
<evidence type="ECO:0000313" key="3">
    <source>
        <dbReference type="EMBL" id="NDL59649.1"/>
    </source>
</evidence>
<gene>
    <name evidence="3" type="ORF">F7O44_21490</name>
</gene>
<feature type="domain" description="UspA" evidence="2">
    <location>
        <begin position="2"/>
        <end position="141"/>
    </location>
</feature>
<comment type="caution">
    <text evidence="3">The sequence shown here is derived from an EMBL/GenBank/DDBJ whole genome shotgun (WGS) entry which is preliminary data.</text>
</comment>
<dbReference type="Pfam" id="PF00582">
    <property type="entry name" value="Usp"/>
    <property type="match status" value="2"/>
</dbReference>
<dbReference type="AlphaFoldDB" id="A0A7K3M8Q4"/>
<keyword evidence="4" id="KW-1185">Reference proteome</keyword>
<dbReference type="Gene3D" id="3.40.50.620">
    <property type="entry name" value="HUPs"/>
    <property type="match status" value="2"/>
</dbReference>
<accession>A0A7K3M8Q4</accession>